<dbReference type="SMART" id="SM00342">
    <property type="entry name" value="HTH_ARAC"/>
    <property type="match status" value="1"/>
</dbReference>
<evidence type="ECO:0000256" key="1">
    <source>
        <dbReference type="ARBA" id="ARBA00023015"/>
    </source>
</evidence>
<gene>
    <name evidence="5" type="ORF">CATMQ487_03670</name>
</gene>
<proteinExistence type="predicted"/>
<accession>A0ABN6PFE9</accession>
<dbReference type="Pfam" id="PF12833">
    <property type="entry name" value="HTH_18"/>
    <property type="match status" value="1"/>
</dbReference>
<dbReference type="PANTHER" id="PTHR43280:SF2">
    <property type="entry name" value="HTH-TYPE TRANSCRIPTIONAL REGULATOR EXSA"/>
    <property type="match status" value="1"/>
</dbReference>
<dbReference type="RefSeq" id="WP_251971688.1">
    <property type="nucleotide sequence ID" value="NZ_AP025730.1"/>
</dbReference>
<dbReference type="InterPro" id="IPR018060">
    <property type="entry name" value="HTH_AraC"/>
</dbReference>
<dbReference type="SUPFAM" id="SSF48452">
    <property type="entry name" value="TPR-like"/>
    <property type="match status" value="1"/>
</dbReference>
<sequence>MTSRKQLTQHLADFDRLAGEPVAHQLAWAEPLRPLFLAQRDPLLKARFLLKLGSLSDTVQPVAQVTDDLLLALRIFRTNDMALEAARCLARLAYWHNRRGLHMAALLAGRMALAHHGLSLSERTQLVIPMCLALAAQRHLPQAWVLLEELTASTRARLRDPRSGARIDGARASLHFVEALRAAQIPSLYCLDLPSAEPDRAASNRHLQACERHLQAYERAGLASASSIGLRAMSGALRGDTQAVQAGLGATDAARGADALSEAVRLYNFGWSLRVLGHIEPAYDACCEALERLRHYQDNRTLLMVHYELSVCARASGDLDAAHRHLSDHVRTNARLAMNDLDAAQALVAGTKIPPPESAAASGIGGLTPTPAAHLRATEPPCLQRALQLQHSQLPRRLPLAHIAARVGVSLRTLQAAAQSYRGMTLTEMLRRSLMAEALPLLGDTDLSLREIASRCGYDDPSAFSRDFKRVYGMAPSVHRATLRGAVAAG</sequence>
<evidence type="ECO:0000259" key="4">
    <source>
        <dbReference type="PROSITE" id="PS01124"/>
    </source>
</evidence>
<dbReference type="PROSITE" id="PS01124">
    <property type="entry name" value="HTH_ARAC_FAMILY_2"/>
    <property type="match status" value="1"/>
</dbReference>
<keyword evidence="2" id="KW-0238">DNA-binding</keyword>
<dbReference type="InterPro" id="IPR009057">
    <property type="entry name" value="Homeodomain-like_sf"/>
</dbReference>
<evidence type="ECO:0000313" key="6">
    <source>
        <dbReference type="Proteomes" id="UP001057498"/>
    </source>
</evidence>
<dbReference type="PANTHER" id="PTHR43280">
    <property type="entry name" value="ARAC-FAMILY TRANSCRIPTIONAL REGULATOR"/>
    <property type="match status" value="1"/>
</dbReference>
<dbReference type="SUPFAM" id="SSF46689">
    <property type="entry name" value="Homeodomain-like"/>
    <property type="match status" value="1"/>
</dbReference>
<keyword evidence="1" id="KW-0805">Transcription regulation</keyword>
<dbReference type="Gene3D" id="1.10.10.60">
    <property type="entry name" value="Homeodomain-like"/>
    <property type="match status" value="1"/>
</dbReference>
<keyword evidence="6" id="KW-1185">Reference proteome</keyword>
<dbReference type="EMBL" id="AP025730">
    <property type="protein sequence ID" value="BDI03397.1"/>
    <property type="molecule type" value="Genomic_DNA"/>
</dbReference>
<feature type="domain" description="HTH araC/xylS-type" evidence="4">
    <location>
        <begin position="384"/>
        <end position="482"/>
    </location>
</feature>
<reference evidence="5" key="1">
    <citation type="submission" date="2022-04" db="EMBL/GenBank/DDBJ databases">
        <title>Whole genome sequence of Sphaerotilus sp. FB-5.</title>
        <authorList>
            <person name="Takeda M."/>
            <person name="Narihara S."/>
            <person name="Akimoto M."/>
            <person name="Akimoto R."/>
            <person name="Nishiyashiki S."/>
            <person name="Murakami T."/>
        </authorList>
    </citation>
    <scope>NUCLEOTIDE SEQUENCE</scope>
    <source>
        <strain evidence="5">FB-5</strain>
    </source>
</reference>
<name>A0ABN6PFE9_9BURK</name>
<evidence type="ECO:0000256" key="3">
    <source>
        <dbReference type="ARBA" id="ARBA00023163"/>
    </source>
</evidence>
<organism evidence="5 6">
    <name type="scientific">Sphaerotilus microaerophilus</name>
    <dbReference type="NCBI Taxonomy" id="2914710"/>
    <lineage>
        <taxon>Bacteria</taxon>
        <taxon>Pseudomonadati</taxon>
        <taxon>Pseudomonadota</taxon>
        <taxon>Betaproteobacteria</taxon>
        <taxon>Burkholderiales</taxon>
        <taxon>Sphaerotilaceae</taxon>
        <taxon>Sphaerotilus</taxon>
    </lineage>
</organism>
<dbReference type="Proteomes" id="UP001057498">
    <property type="component" value="Chromosome"/>
</dbReference>
<evidence type="ECO:0000313" key="5">
    <source>
        <dbReference type="EMBL" id="BDI03397.1"/>
    </source>
</evidence>
<evidence type="ECO:0000256" key="2">
    <source>
        <dbReference type="ARBA" id="ARBA00023125"/>
    </source>
</evidence>
<dbReference type="InterPro" id="IPR011990">
    <property type="entry name" value="TPR-like_helical_dom_sf"/>
</dbReference>
<keyword evidence="3" id="KW-0804">Transcription</keyword>
<dbReference type="InterPro" id="IPR020449">
    <property type="entry name" value="Tscrpt_reg_AraC-type_HTH"/>
</dbReference>
<dbReference type="PRINTS" id="PR00032">
    <property type="entry name" value="HTHARAC"/>
</dbReference>
<protein>
    <recommendedName>
        <fullName evidence="4">HTH araC/xylS-type domain-containing protein</fullName>
    </recommendedName>
</protein>